<organism evidence="17 18">
    <name type="scientific">Vibrio ponticus</name>
    <dbReference type="NCBI Taxonomy" id="265668"/>
    <lineage>
        <taxon>Bacteria</taxon>
        <taxon>Pseudomonadati</taxon>
        <taxon>Pseudomonadota</taxon>
        <taxon>Gammaproteobacteria</taxon>
        <taxon>Vibrionales</taxon>
        <taxon>Vibrionaceae</taxon>
        <taxon>Vibrio</taxon>
    </lineage>
</organism>
<keyword evidence="8 13" id="KW-1133">Transmembrane helix</keyword>
<reference evidence="17 18" key="1">
    <citation type="submission" date="2016-09" db="EMBL/GenBank/DDBJ databases">
        <title>Genomic Taxonomy of the Vibrionaceae.</title>
        <authorList>
            <person name="Gonzalez-Castillo A."/>
            <person name="Gomez-Gil B."/>
            <person name="Enciso-Ibarra K."/>
        </authorList>
    </citation>
    <scope>NUCLEOTIDE SEQUENCE [LARGE SCALE GENOMIC DNA]</scope>
    <source>
        <strain evidence="17 18">CAIM 1731</strain>
    </source>
</reference>
<dbReference type="Pfam" id="PF02096">
    <property type="entry name" value="60KD_IMP"/>
    <property type="match status" value="1"/>
</dbReference>
<keyword evidence="7 13" id="KW-0653">Protein transport</keyword>
<keyword evidence="4 13" id="KW-0813">Transport</keyword>
<evidence type="ECO:0000256" key="2">
    <source>
        <dbReference type="ARBA" id="ARBA00010527"/>
    </source>
</evidence>
<comment type="subunit">
    <text evidence="13">Interacts with the Sec translocase complex via SecD. Specifically interacts with transmembrane segments of nascent integral membrane proteins during membrane integration.</text>
</comment>
<dbReference type="PRINTS" id="PR01900">
    <property type="entry name" value="YIDCPROTEIN"/>
</dbReference>
<keyword evidence="18" id="KW-1185">Reference proteome</keyword>
<comment type="subcellular location">
    <subcellularLocation>
        <location evidence="1">Cell inner membrane</location>
        <topology evidence="1">Multi-pass membrane protein</topology>
    </subcellularLocation>
    <subcellularLocation>
        <location evidence="13">Cell membrane</location>
        <topology evidence="13">Multi-pass membrane protein</topology>
    </subcellularLocation>
</comment>
<dbReference type="NCBIfam" id="NF002352">
    <property type="entry name" value="PRK01318.1-3"/>
    <property type="match status" value="1"/>
</dbReference>
<gene>
    <name evidence="13" type="primary">yidC</name>
    <name evidence="17" type="ORF">BIY21_07725</name>
</gene>
<dbReference type="InterPro" id="IPR047196">
    <property type="entry name" value="YidC_ALB_C"/>
</dbReference>
<evidence type="ECO:0000256" key="8">
    <source>
        <dbReference type="ARBA" id="ARBA00022989"/>
    </source>
</evidence>
<evidence type="ECO:0000256" key="5">
    <source>
        <dbReference type="ARBA" id="ARBA00022475"/>
    </source>
</evidence>
<dbReference type="EMBL" id="MJMI01000066">
    <property type="protein sequence ID" value="OLQ94871.1"/>
    <property type="molecule type" value="Genomic_DNA"/>
</dbReference>
<dbReference type="PANTHER" id="PTHR12428">
    <property type="entry name" value="OXA1"/>
    <property type="match status" value="1"/>
</dbReference>
<sequence>MDSQRNILLIALALVSFLLYQQWNVAKNPAPQAIEQAQSSSSLPAPSFADELDPAPAQQATAKAITVTTDVLTLSIDTVGGDVVQADLNQYTAELDSPELFELLKNEPGHQFIAQSGLVGPQGIDLSSTNRPHYTVSADSFTLAEGQDELRVPMTFSANGIEYTKTFILKRGSYAVDVEYDVVNNSGNNATVGMYAHLRQNVMDDGGSITMPTYRGGAYSTEDTKYKKYSFEDMQDRNLSINLTDGQGWAAMIQHYFASAWIPRDEPGTNLYTRVIGNLADIGVRMPNKTIANGETAEMTATLWVGPKLQDQMAEVAPHLDLVVDYGWLWFIAKPLHTLLSFIQSFVGNWGVAIICLTFIVRGAMYPLTKAQYTSMAKMRMLQPKLQAMRERIGDDRQRMSQEMMELYKKEKVNPLGGCLPLILQMPIFIALYWALMESVELRHSPFFGWIHDLSAQDPYYILPILMGASMFMIQKMSPTTVTDPMQQKIMTFMPVMFTFFFLFFPSGLVLYWLVSNIVTLIQQTLIYKSLEKKGLHTK</sequence>
<evidence type="ECO:0000259" key="16">
    <source>
        <dbReference type="Pfam" id="PF14849"/>
    </source>
</evidence>
<dbReference type="Proteomes" id="UP000186206">
    <property type="component" value="Unassembled WGS sequence"/>
</dbReference>
<protein>
    <recommendedName>
        <fullName evidence="3 13">Membrane protein insertase YidC</fullName>
    </recommendedName>
    <alternativeName>
        <fullName evidence="12 13">Foldase YidC</fullName>
    </alternativeName>
    <alternativeName>
        <fullName evidence="11 13">Membrane integrase YidC</fullName>
    </alternativeName>
    <alternativeName>
        <fullName evidence="13">Membrane protein YidC</fullName>
    </alternativeName>
</protein>
<proteinExistence type="inferred from homology"/>
<evidence type="ECO:0000256" key="14">
    <source>
        <dbReference type="SAM" id="MobiDB-lite"/>
    </source>
</evidence>
<evidence type="ECO:0000256" key="9">
    <source>
        <dbReference type="ARBA" id="ARBA00023136"/>
    </source>
</evidence>
<accession>A0ABX3FL09</accession>
<feature type="region of interest" description="Disordered" evidence="14">
    <location>
        <begin position="36"/>
        <end position="55"/>
    </location>
</feature>
<dbReference type="InterPro" id="IPR038221">
    <property type="entry name" value="YidC_periplasmic_sf"/>
</dbReference>
<evidence type="ECO:0000256" key="13">
    <source>
        <dbReference type="HAMAP-Rule" id="MF_01810"/>
    </source>
</evidence>
<feature type="transmembrane region" description="Helical" evidence="13">
    <location>
        <begin position="490"/>
        <end position="515"/>
    </location>
</feature>
<dbReference type="NCBIfam" id="TIGR03593">
    <property type="entry name" value="yidC_nterm"/>
    <property type="match status" value="1"/>
</dbReference>
<evidence type="ECO:0000256" key="12">
    <source>
        <dbReference type="ARBA" id="ARBA00033342"/>
    </source>
</evidence>
<dbReference type="CDD" id="cd20070">
    <property type="entry name" value="5TM_YidC_Alb3"/>
    <property type="match status" value="1"/>
</dbReference>
<feature type="domain" description="Membrane insertase YidC N-terminal" evidence="16">
    <location>
        <begin position="65"/>
        <end position="339"/>
    </location>
</feature>
<evidence type="ECO:0000256" key="11">
    <source>
        <dbReference type="ARBA" id="ARBA00033245"/>
    </source>
</evidence>
<dbReference type="CDD" id="cd19961">
    <property type="entry name" value="EcYidC-like_peri"/>
    <property type="match status" value="1"/>
</dbReference>
<comment type="similarity">
    <text evidence="2 13">Belongs to the OXA1/ALB3/YidC family. Type 1 subfamily.</text>
</comment>
<dbReference type="RefSeq" id="WP_075648153.1">
    <property type="nucleotide sequence ID" value="NZ_AP019657.1"/>
</dbReference>
<feature type="compositionally biased region" description="Low complexity" evidence="14">
    <location>
        <begin position="36"/>
        <end position="47"/>
    </location>
</feature>
<feature type="transmembrane region" description="Helical" evidence="13">
    <location>
        <begin position="350"/>
        <end position="369"/>
    </location>
</feature>
<evidence type="ECO:0000256" key="7">
    <source>
        <dbReference type="ARBA" id="ARBA00022927"/>
    </source>
</evidence>
<comment type="caution">
    <text evidence="13">Lacks conserved residue(s) required for the propagation of feature annotation.</text>
</comment>
<evidence type="ECO:0000259" key="15">
    <source>
        <dbReference type="Pfam" id="PF02096"/>
    </source>
</evidence>
<dbReference type="InterPro" id="IPR001708">
    <property type="entry name" value="YidC/ALB3/OXA1/COX18"/>
</dbReference>
<dbReference type="Gene3D" id="2.70.98.90">
    <property type="match status" value="1"/>
</dbReference>
<evidence type="ECO:0000256" key="3">
    <source>
        <dbReference type="ARBA" id="ARBA00015325"/>
    </source>
</evidence>
<dbReference type="Pfam" id="PF14849">
    <property type="entry name" value="YidC_periplas"/>
    <property type="match status" value="1"/>
</dbReference>
<keyword evidence="9 13" id="KW-0472">Membrane</keyword>
<evidence type="ECO:0000313" key="18">
    <source>
        <dbReference type="Proteomes" id="UP000186206"/>
    </source>
</evidence>
<keyword evidence="10 13" id="KW-0143">Chaperone</keyword>
<evidence type="ECO:0000256" key="4">
    <source>
        <dbReference type="ARBA" id="ARBA00022448"/>
    </source>
</evidence>
<feature type="transmembrane region" description="Helical" evidence="13">
    <location>
        <begin position="413"/>
        <end position="436"/>
    </location>
</feature>
<dbReference type="InterPro" id="IPR028055">
    <property type="entry name" value="YidC/Oxa/ALB_C"/>
</dbReference>
<dbReference type="HAMAP" id="MF_01810">
    <property type="entry name" value="YidC_type1"/>
    <property type="match status" value="1"/>
</dbReference>
<dbReference type="InterPro" id="IPR028053">
    <property type="entry name" value="Membr_insert_YidC_N"/>
</dbReference>
<comment type="caution">
    <text evidence="17">The sequence shown here is derived from an EMBL/GenBank/DDBJ whole genome shotgun (WGS) entry which is preliminary data.</text>
</comment>
<dbReference type="PANTHER" id="PTHR12428:SF65">
    <property type="entry name" value="CYTOCHROME C OXIDASE ASSEMBLY PROTEIN COX18, MITOCHONDRIAL"/>
    <property type="match status" value="1"/>
</dbReference>
<dbReference type="NCBIfam" id="NF002351">
    <property type="entry name" value="PRK01318.1-1"/>
    <property type="match status" value="1"/>
</dbReference>
<dbReference type="PRINTS" id="PR00701">
    <property type="entry name" value="60KDINNERMP"/>
</dbReference>
<dbReference type="NCBIfam" id="TIGR03592">
    <property type="entry name" value="yidC_oxa1_cterm"/>
    <property type="match status" value="1"/>
</dbReference>
<keyword evidence="5 13" id="KW-1003">Cell membrane</keyword>
<evidence type="ECO:0000313" key="17">
    <source>
        <dbReference type="EMBL" id="OLQ94871.1"/>
    </source>
</evidence>
<feature type="domain" description="Membrane insertase YidC/Oxa/ALB C-terminal" evidence="15">
    <location>
        <begin position="350"/>
        <end position="529"/>
    </location>
</feature>
<evidence type="ECO:0000256" key="10">
    <source>
        <dbReference type="ARBA" id="ARBA00023186"/>
    </source>
</evidence>
<dbReference type="InterPro" id="IPR019998">
    <property type="entry name" value="Membr_insert_YidC"/>
</dbReference>
<evidence type="ECO:0000256" key="1">
    <source>
        <dbReference type="ARBA" id="ARBA00004429"/>
    </source>
</evidence>
<keyword evidence="6 13" id="KW-0812">Transmembrane</keyword>
<name>A0ABX3FL09_9VIBR</name>
<comment type="function">
    <text evidence="13">Required for the insertion and/or proper folding and/or complex formation of integral membrane proteins into the membrane. Involved in integration of membrane proteins that insert both dependently and independently of the Sec translocase complex, as well as at least some lipoproteins. Aids folding of multispanning membrane proteins.</text>
</comment>
<evidence type="ECO:0000256" key="6">
    <source>
        <dbReference type="ARBA" id="ARBA00022692"/>
    </source>
</evidence>